<dbReference type="Pfam" id="PF16564">
    <property type="entry name" value="MBDa"/>
    <property type="match status" value="1"/>
</dbReference>
<dbReference type="InterPro" id="IPR001739">
    <property type="entry name" value="Methyl_CpG_DNA-bd"/>
</dbReference>
<keyword evidence="6" id="KW-0175">Coiled coil</keyword>
<dbReference type="GO" id="GO:0005654">
    <property type="term" value="C:nucleoplasm"/>
    <property type="evidence" value="ECO:0007669"/>
    <property type="project" value="UniProtKB-ARBA"/>
</dbReference>
<evidence type="ECO:0000256" key="4">
    <source>
        <dbReference type="ARBA" id="ARBA00023163"/>
    </source>
</evidence>
<dbReference type="SMART" id="SM00391">
    <property type="entry name" value="MBD"/>
    <property type="match status" value="1"/>
</dbReference>
<dbReference type="InterPro" id="IPR032343">
    <property type="entry name" value="MBD2/MBD3_p55-bd"/>
</dbReference>
<dbReference type="GO" id="GO:0008327">
    <property type="term" value="F:methyl-CpG binding"/>
    <property type="evidence" value="ECO:0007669"/>
    <property type="project" value="TreeGrafter"/>
</dbReference>
<keyword evidence="3" id="KW-0238">DNA-binding</keyword>
<dbReference type="Pfam" id="PF01429">
    <property type="entry name" value="MBD"/>
    <property type="match status" value="1"/>
</dbReference>
<dbReference type="SUPFAM" id="SSF54171">
    <property type="entry name" value="DNA-binding domain"/>
    <property type="match status" value="1"/>
</dbReference>
<dbReference type="PANTHER" id="PTHR12396">
    <property type="entry name" value="METHYL-CPG BINDING PROTEIN, MBD"/>
    <property type="match status" value="1"/>
</dbReference>
<feature type="coiled-coil region" evidence="6">
    <location>
        <begin position="227"/>
        <end position="254"/>
    </location>
</feature>
<protein>
    <submittedName>
        <fullName evidence="8">DgyrCDS11890</fullName>
    </submittedName>
</protein>
<dbReference type="Gene3D" id="3.30.890.10">
    <property type="entry name" value="Methyl-cpg-binding Protein 2, Chain A"/>
    <property type="match status" value="1"/>
</dbReference>
<gene>
    <name evidence="8" type="ORF">DGYR_LOCUS11224</name>
</gene>
<dbReference type="EMBL" id="CAJFCJ010000019">
    <property type="protein sequence ID" value="CAD5123552.1"/>
    <property type="molecule type" value="Genomic_DNA"/>
</dbReference>
<keyword evidence="5" id="KW-0539">Nucleus</keyword>
<dbReference type="Pfam" id="PF14048">
    <property type="entry name" value="MBD_C"/>
    <property type="match status" value="1"/>
</dbReference>
<comment type="caution">
    <text evidence="8">The sequence shown here is derived from an EMBL/GenBank/DDBJ whole genome shotgun (WGS) entry which is preliminary data.</text>
</comment>
<accession>A0A7I8W633</accession>
<sequence>MSTSSDIAGLPSGWAREETTRKTGISAGKVDVYYHGPDGLIVRSKPELARALEGKVDLSCFDYKSGKILQGSLRKSKSRMRTITDGRAGYRHDSNLVLPIRQTASIFKQPVTVIRTQPKSQTRNDIKHGSQEPPRQLFWERRLRSLFARNIKGSKFEPLSLPSKFQPSLEDLTYENMLQSIAAILHLNQKPVTGQCTPKNALRQNPAVLTNPDQPVIQAVVVTEDDIRQQQHKVSETRKELEKVIKLCEKLNHQPLPKDDFEDEPMDS</sequence>
<dbReference type="Proteomes" id="UP000549394">
    <property type="component" value="Unassembled WGS sequence"/>
</dbReference>
<evidence type="ECO:0000256" key="3">
    <source>
        <dbReference type="ARBA" id="ARBA00023125"/>
    </source>
</evidence>
<evidence type="ECO:0000256" key="6">
    <source>
        <dbReference type="SAM" id="Coils"/>
    </source>
</evidence>
<dbReference type="InterPro" id="IPR025884">
    <property type="entry name" value="MeCpG-bd_2/3_C_dom"/>
</dbReference>
<evidence type="ECO:0000256" key="2">
    <source>
        <dbReference type="ARBA" id="ARBA00023015"/>
    </source>
</evidence>
<dbReference type="PROSITE" id="PS50982">
    <property type="entry name" value="MBD"/>
    <property type="match status" value="1"/>
</dbReference>
<keyword evidence="9" id="KW-1185">Reference proteome</keyword>
<organism evidence="8 9">
    <name type="scientific">Dimorphilus gyrociliatus</name>
    <dbReference type="NCBI Taxonomy" id="2664684"/>
    <lineage>
        <taxon>Eukaryota</taxon>
        <taxon>Metazoa</taxon>
        <taxon>Spiralia</taxon>
        <taxon>Lophotrochozoa</taxon>
        <taxon>Annelida</taxon>
        <taxon>Polychaeta</taxon>
        <taxon>Polychaeta incertae sedis</taxon>
        <taxon>Dinophilidae</taxon>
        <taxon>Dimorphilus</taxon>
    </lineage>
</organism>
<dbReference type="GO" id="GO:0000122">
    <property type="term" value="P:negative regulation of transcription by RNA polymerase II"/>
    <property type="evidence" value="ECO:0007669"/>
    <property type="project" value="TreeGrafter"/>
</dbReference>
<proteinExistence type="predicted"/>
<dbReference type="InterPro" id="IPR016177">
    <property type="entry name" value="DNA-bd_dom_sf"/>
</dbReference>
<evidence type="ECO:0000259" key="7">
    <source>
        <dbReference type="PROSITE" id="PS50982"/>
    </source>
</evidence>
<evidence type="ECO:0000256" key="5">
    <source>
        <dbReference type="ARBA" id="ARBA00023242"/>
    </source>
</evidence>
<reference evidence="8 9" key="1">
    <citation type="submission" date="2020-08" db="EMBL/GenBank/DDBJ databases">
        <authorList>
            <person name="Hejnol A."/>
        </authorList>
    </citation>
    <scope>NUCLEOTIDE SEQUENCE [LARGE SCALE GENOMIC DNA]</scope>
</reference>
<evidence type="ECO:0000313" key="8">
    <source>
        <dbReference type="EMBL" id="CAD5123552.1"/>
    </source>
</evidence>
<keyword evidence="2" id="KW-0805">Transcription regulation</keyword>
<evidence type="ECO:0000256" key="1">
    <source>
        <dbReference type="ARBA" id="ARBA00004123"/>
    </source>
</evidence>
<feature type="domain" description="MBD" evidence="7">
    <location>
        <begin position="1"/>
        <end position="68"/>
    </location>
</feature>
<dbReference type="GO" id="GO:0006346">
    <property type="term" value="P:DNA methylation-dependent constitutive heterochromatin formation"/>
    <property type="evidence" value="ECO:0007669"/>
    <property type="project" value="TreeGrafter"/>
</dbReference>
<evidence type="ECO:0000313" key="9">
    <source>
        <dbReference type="Proteomes" id="UP000549394"/>
    </source>
</evidence>
<keyword evidence="4" id="KW-0804">Transcription</keyword>
<name>A0A7I8W633_9ANNE</name>
<comment type="subcellular location">
    <subcellularLocation>
        <location evidence="1">Nucleus</location>
    </subcellularLocation>
</comment>
<dbReference type="AlphaFoldDB" id="A0A7I8W633"/>
<dbReference type="OrthoDB" id="10072024at2759"/>
<dbReference type="PANTHER" id="PTHR12396:SF0">
    <property type="entry name" value="METHYL-CPG BINDING DOMAIN PROTEIN-LIKE, ISOFORM C"/>
    <property type="match status" value="1"/>
</dbReference>